<dbReference type="Proteomes" id="UP000003586">
    <property type="component" value="Chromosome"/>
</dbReference>
<keyword evidence="2" id="KW-1185">Reference proteome</keyword>
<accession>W0F3U6</accession>
<dbReference type="EMBL" id="CP007035">
    <property type="protein sequence ID" value="AHF16021.1"/>
    <property type="molecule type" value="Genomic_DNA"/>
</dbReference>
<dbReference type="HOGENOM" id="CLU_025928_1_0_10"/>
<evidence type="ECO:0008006" key="3">
    <source>
        <dbReference type="Google" id="ProtNLM"/>
    </source>
</evidence>
<dbReference type="AlphaFoldDB" id="W0F3U6"/>
<sequence>MLWGCTKKFDAINTNPNSSLDSRADWLATSMLNSVTAGDISSTKSFMQPFMLGKYILWSEDQESYQYNSLGQAGFGRIVVLRNVAPMLKYAKTLGDPAQYSSYLGLAHFLRAWQFFQTTMQVGDIPYTDALKGETDKDVRPAYDAQKTVFLGILKELDQADSAFANGGTFAGDFIYNGSAAKWRRLSNSFQLYVLMNLYKKTNDNDLNVIQRFKDVASRPLMQSYADNFAVTYIDAKGSSYPWSKTSKQNNSFTIYPMVSSTLIDSLKANNDRRLFYYAEPSDSLKKKGFTADNFNSYLGIEPSDAYSKTTASRSNGAFSDVNKRYVDLYNAEPVGLFNYWDQQFILAEATVRGWITGGTAQSYYAAGIQSSMNFLANFTPANYTHGMAMDPAYITAYPATVALTGTAENQIKQIITQKFLAGFLQGADYNAWYEFRRTGYPLFKLNTSTNLNTPSNQFPVRWTYPQTELNNNAANYKTAIQSQYSGIDDVNQVMWLLK</sequence>
<gene>
    <name evidence="1" type="ORF">NIASO_14375</name>
</gene>
<organism evidence="1 2">
    <name type="scientific">Niabella soli DSM 19437</name>
    <dbReference type="NCBI Taxonomy" id="929713"/>
    <lineage>
        <taxon>Bacteria</taxon>
        <taxon>Pseudomonadati</taxon>
        <taxon>Bacteroidota</taxon>
        <taxon>Chitinophagia</taxon>
        <taxon>Chitinophagales</taxon>
        <taxon>Chitinophagaceae</taxon>
        <taxon>Niabella</taxon>
    </lineage>
</organism>
<dbReference type="InterPro" id="IPR041662">
    <property type="entry name" value="SusD-like_2"/>
</dbReference>
<dbReference type="eggNOG" id="COG0521">
    <property type="taxonomic scope" value="Bacteria"/>
</dbReference>
<dbReference type="STRING" id="929713.NIASO_14375"/>
<evidence type="ECO:0000313" key="1">
    <source>
        <dbReference type="EMBL" id="AHF16021.1"/>
    </source>
</evidence>
<name>W0F3U6_9BACT</name>
<evidence type="ECO:0000313" key="2">
    <source>
        <dbReference type="Proteomes" id="UP000003586"/>
    </source>
</evidence>
<dbReference type="InterPro" id="IPR011990">
    <property type="entry name" value="TPR-like_helical_dom_sf"/>
</dbReference>
<dbReference type="Gene3D" id="1.25.40.390">
    <property type="match status" value="1"/>
</dbReference>
<protein>
    <recommendedName>
        <fullName evidence="3">SusD/RagB family nutrient-binding outer membrane lipoprotein</fullName>
    </recommendedName>
</protein>
<proteinExistence type="predicted"/>
<dbReference type="SUPFAM" id="SSF48452">
    <property type="entry name" value="TPR-like"/>
    <property type="match status" value="1"/>
</dbReference>
<dbReference type="Pfam" id="PF12771">
    <property type="entry name" value="SusD-like_2"/>
    <property type="match status" value="1"/>
</dbReference>
<reference evidence="1 2" key="1">
    <citation type="submission" date="2013-12" db="EMBL/GenBank/DDBJ databases">
        <authorList>
            <consortium name="DOE Joint Genome Institute"/>
            <person name="Eisen J."/>
            <person name="Huntemann M."/>
            <person name="Han J."/>
            <person name="Chen A."/>
            <person name="Kyrpides N."/>
            <person name="Mavromatis K."/>
            <person name="Markowitz V."/>
            <person name="Palaniappan K."/>
            <person name="Ivanova N."/>
            <person name="Schaumberg A."/>
            <person name="Pati A."/>
            <person name="Liolios K."/>
            <person name="Nordberg H.P."/>
            <person name="Cantor M.N."/>
            <person name="Hua S.X."/>
            <person name="Woyke T."/>
        </authorList>
    </citation>
    <scope>NUCLEOTIDE SEQUENCE [LARGE SCALE GENOMIC DNA]</scope>
    <source>
        <strain evidence="2">DSM 19437</strain>
    </source>
</reference>
<dbReference type="KEGG" id="nso:NIASO_14375"/>